<protein>
    <recommendedName>
        <fullName evidence="4">DUF2079 domain-containing protein</fullName>
    </recommendedName>
</protein>
<evidence type="ECO:0000313" key="2">
    <source>
        <dbReference type="EMBL" id="PIE33963.1"/>
    </source>
</evidence>
<accession>A0A2G6KE59</accession>
<evidence type="ECO:0000313" key="3">
    <source>
        <dbReference type="Proteomes" id="UP000230914"/>
    </source>
</evidence>
<keyword evidence="1" id="KW-0472">Membrane</keyword>
<dbReference type="InterPro" id="IPR018650">
    <property type="entry name" value="STSV1_Orf64"/>
</dbReference>
<feature type="transmembrane region" description="Helical" evidence="1">
    <location>
        <begin position="22"/>
        <end position="41"/>
    </location>
</feature>
<feature type="transmembrane region" description="Helical" evidence="1">
    <location>
        <begin position="83"/>
        <end position="102"/>
    </location>
</feature>
<feature type="transmembrane region" description="Helical" evidence="1">
    <location>
        <begin position="297"/>
        <end position="316"/>
    </location>
</feature>
<name>A0A2G6KE59_9ACTN</name>
<dbReference type="EMBL" id="PDSL01000023">
    <property type="protein sequence ID" value="PIE33963.1"/>
    <property type="molecule type" value="Genomic_DNA"/>
</dbReference>
<feature type="transmembrane region" description="Helical" evidence="1">
    <location>
        <begin position="322"/>
        <end position="340"/>
    </location>
</feature>
<dbReference type="Proteomes" id="UP000230914">
    <property type="component" value="Unassembled WGS sequence"/>
</dbReference>
<organism evidence="2 3">
    <name type="scientific">Ilumatobacter coccineus</name>
    <dbReference type="NCBI Taxonomy" id="467094"/>
    <lineage>
        <taxon>Bacteria</taxon>
        <taxon>Bacillati</taxon>
        <taxon>Actinomycetota</taxon>
        <taxon>Acidimicrobiia</taxon>
        <taxon>Acidimicrobiales</taxon>
        <taxon>Ilumatobacteraceae</taxon>
        <taxon>Ilumatobacter</taxon>
    </lineage>
</organism>
<evidence type="ECO:0000256" key="1">
    <source>
        <dbReference type="SAM" id="Phobius"/>
    </source>
</evidence>
<gene>
    <name evidence="2" type="ORF">CSA55_01480</name>
</gene>
<keyword evidence="1" id="KW-0812">Transmembrane</keyword>
<feature type="transmembrane region" description="Helical" evidence="1">
    <location>
        <begin position="215"/>
        <end position="239"/>
    </location>
</feature>
<sequence>MTGPTRLGRSIRYHSPVVVRRLHPAGVLVGAAIIAYVLRFWSLTYDIHQGLGTSSYDYGLYDQGIWLVSRFREPFITLMGRNLFGDHTSFIVIFLVPFYWIAPGALTLLGSQSIIIAAGAVPIYGALKSRLGNWGAALLAVAYLVHPAVGWTNLENFHPDAALGFTIGLALWGALDRRWRLYLVGVVLSLLVKEDVSLVIVPIGIWVAWRRDRRIGLATVVGSIIYMAIAMFGVMRLLIGVPTRNGWRIPFGGPWGVLSTLVTSPGEVISYLVSDGRPWYLFQMMVPVAFIFVRRPWVAMASAVVLFTNILSQFWYQYHIEYHYSLIAVPALVIGAGYAIAQLSTTARRRIALGAVAVSAGIASVLWSPVPWGRRSVPHWSGDHPVAVAAREIVAEVPDGVAVSAHYAATAHLAHRPEIYQFPNPFRIVLYGTDIADENGRVIERAERVEYLVLPIDRPIELEVDFQEIDAAFVKVSANDYWELWQRDRSIPLPPRGGE</sequence>
<evidence type="ECO:0008006" key="4">
    <source>
        <dbReference type="Google" id="ProtNLM"/>
    </source>
</evidence>
<proteinExistence type="predicted"/>
<comment type="caution">
    <text evidence="2">The sequence shown here is derived from an EMBL/GenBank/DDBJ whole genome shotgun (WGS) entry which is preliminary data.</text>
</comment>
<feature type="transmembrane region" description="Helical" evidence="1">
    <location>
        <begin position="352"/>
        <end position="370"/>
    </location>
</feature>
<feature type="transmembrane region" description="Helical" evidence="1">
    <location>
        <begin position="182"/>
        <end position="209"/>
    </location>
</feature>
<keyword evidence="1" id="KW-1133">Transmembrane helix</keyword>
<feature type="transmembrane region" description="Helical" evidence="1">
    <location>
        <begin position="134"/>
        <end position="151"/>
    </location>
</feature>
<dbReference type="AlphaFoldDB" id="A0A2G6KE59"/>
<dbReference type="Pfam" id="PF09852">
    <property type="entry name" value="DUF2079"/>
    <property type="match status" value="1"/>
</dbReference>
<reference evidence="2 3" key="1">
    <citation type="submission" date="2017-10" db="EMBL/GenBank/DDBJ databases">
        <title>Novel microbial diversity and functional potential in the marine mammal oral microbiome.</title>
        <authorList>
            <person name="Dudek N.K."/>
            <person name="Sun C.L."/>
            <person name="Burstein D."/>
            <person name="Kantor R.S."/>
            <person name="Aliaga Goltsman D.S."/>
            <person name="Bik E.M."/>
            <person name="Thomas B.C."/>
            <person name="Banfield J.F."/>
            <person name="Relman D.A."/>
        </authorList>
    </citation>
    <scope>NUCLEOTIDE SEQUENCE [LARGE SCALE GENOMIC DNA]</scope>
    <source>
        <strain evidence="2">DOLJORAL78_61_10</strain>
    </source>
</reference>